<dbReference type="InterPro" id="IPR029058">
    <property type="entry name" value="AB_hydrolase_fold"/>
</dbReference>
<dbReference type="Proteomes" id="UP000008957">
    <property type="component" value="Chromosome"/>
</dbReference>
<dbReference type="GO" id="GO:0004177">
    <property type="term" value="F:aminopeptidase activity"/>
    <property type="evidence" value="ECO:0007669"/>
    <property type="project" value="UniProtKB-KW"/>
</dbReference>
<protein>
    <submittedName>
        <fullName evidence="6">Dipeptidyl aminopeptidases/acylaminoacyl-peptidases</fullName>
    </submittedName>
</protein>
<evidence type="ECO:0000256" key="3">
    <source>
        <dbReference type="ARBA" id="ARBA00022801"/>
    </source>
</evidence>
<evidence type="ECO:0000313" key="6">
    <source>
        <dbReference type="EMBL" id="CBL27986.1"/>
    </source>
</evidence>
<name>A0AB94IW20_9BACT</name>
<dbReference type="PANTHER" id="PTHR42776:SF27">
    <property type="entry name" value="DIPEPTIDYL PEPTIDASE FAMILY MEMBER 6"/>
    <property type="match status" value="1"/>
</dbReference>
<evidence type="ECO:0000256" key="2">
    <source>
        <dbReference type="ARBA" id="ARBA00022670"/>
    </source>
</evidence>
<dbReference type="KEGG" id="sbr:SY1_06030"/>
<dbReference type="Pfam" id="PF07676">
    <property type="entry name" value="PD40"/>
    <property type="match status" value="1"/>
</dbReference>
<dbReference type="Gene3D" id="2.120.10.30">
    <property type="entry name" value="TolB, C-terminal domain"/>
    <property type="match status" value="1"/>
</dbReference>
<dbReference type="SUPFAM" id="SSF53474">
    <property type="entry name" value="alpha/beta-Hydrolases"/>
    <property type="match status" value="1"/>
</dbReference>
<keyword evidence="7" id="KW-1185">Reference proteome</keyword>
<dbReference type="PANTHER" id="PTHR42776">
    <property type="entry name" value="SERINE PEPTIDASE S9 FAMILY MEMBER"/>
    <property type="match status" value="1"/>
</dbReference>
<evidence type="ECO:0000313" key="7">
    <source>
        <dbReference type="Proteomes" id="UP000008957"/>
    </source>
</evidence>
<keyword evidence="6" id="KW-0031">Aminopeptidase</keyword>
<dbReference type="FunFam" id="3.40.50.1820:FF:000028">
    <property type="entry name" value="S9 family peptidase"/>
    <property type="match status" value="1"/>
</dbReference>
<dbReference type="InterPro" id="IPR011042">
    <property type="entry name" value="6-blade_b-propeller_TolB-like"/>
</dbReference>
<dbReference type="Gene3D" id="3.40.50.1820">
    <property type="entry name" value="alpha/beta hydrolase"/>
    <property type="match status" value="1"/>
</dbReference>
<reference evidence="6 7" key="2">
    <citation type="submission" date="2010-03" db="EMBL/GenBank/DDBJ databases">
        <authorList>
            <person name="Pajon A."/>
        </authorList>
    </citation>
    <scope>NUCLEOTIDE SEQUENCE [LARGE SCALE GENOMIC DNA]</scope>
    <source>
        <strain evidence="6 7">SGP1</strain>
    </source>
</reference>
<accession>A0AB94IW20</accession>
<feature type="domain" description="Peptidase S9 prolyl oligopeptidase catalytic" evidence="5">
    <location>
        <begin position="450"/>
        <end position="656"/>
    </location>
</feature>
<keyword evidence="2" id="KW-0645">Protease</keyword>
<proteinExistence type="inferred from homology"/>
<dbReference type="InterPro" id="IPR001375">
    <property type="entry name" value="Peptidase_S9_cat"/>
</dbReference>
<sequence>MEKNELNRVQFHDLMKYRFISSPRISPNGAKAAFAVHQGDLEGNRYLSCLWLCDLTSAQTSQLTFSGTERAFCWSQDGRDLIFVSGRSPQPGEPEPAPDAPRDSRLYRMNVAGGEARFLAALPRTVTALWDLGDGRLLLKTTDPRKGERFEDADYMVFQQIPFNSNGKGFTAQQRSRLSLLTLEGSKLEDLTPETMDVRQVRPSPDGTRVLLTGVDYEDVMPLTTGVWEIDLSSKTLKERLPQGQYAWGCAAFFEGEVLLAGTDMKRHGLNENKRFFMAREGAAPRCLTPDWDRSLHNSIICDCRYGIGPIGESFLVDGDKAWFISTEGWRSRLSTVDAQGAVVQVTRMLRSVDDFDVKDGRAVVVGLEGLSLQELYLIEDGAERRLTGLNTAALEGTDLSVPEYVRLENGTPDGLDCWYMRPIGFEVGKKYPAILHIHGGPKATFSDVFVHEMQCWAAEGFAVLFCNPRGSDGKGGGFDDIRGKYGTVDYEDLMAFVDWAVQTLPFVDGDRLGVTGGSYGGFMTNWIIGHTNRFRAAATQRSICNWVSMTGMTDIGYYFDPDQHGADVGDSVETLWDRSPLKYANQMRTPTLVIHSDEDHRCDLGQGLQLFTALKRGGVESRMCVFKGENHELSRSGRPQPRLARLQEIARWLKERV</sequence>
<dbReference type="RefSeq" id="WP_015556133.1">
    <property type="nucleotide sequence ID" value="NC_021038.1"/>
</dbReference>
<dbReference type="GO" id="GO:0004252">
    <property type="term" value="F:serine-type endopeptidase activity"/>
    <property type="evidence" value="ECO:0007669"/>
    <property type="project" value="TreeGrafter"/>
</dbReference>
<dbReference type="AlphaFoldDB" id="A0AB94IW20"/>
<dbReference type="SUPFAM" id="SSF82171">
    <property type="entry name" value="DPP6 N-terminal domain-like"/>
    <property type="match status" value="1"/>
</dbReference>
<keyword evidence="3" id="KW-0378">Hydrolase</keyword>
<evidence type="ECO:0000256" key="1">
    <source>
        <dbReference type="ARBA" id="ARBA00010040"/>
    </source>
</evidence>
<dbReference type="Pfam" id="PF00326">
    <property type="entry name" value="Peptidase_S9"/>
    <property type="match status" value="1"/>
</dbReference>
<organism evidence="6 7">
    <name type="scientific">Fretibacterium fastidiosum</name>
    <dbReference type="NCBI Taxonomy" id="651822"/>
    <lineage>
        <taxon>Bacteria</taxon>
        <taxon>Thermotogati</taxon>
        <taxon>Synergistota</taxon>
        <taxon>Synergistia</taxon>
        <taxon>Synergistales</taxon>
        <taxon>Aminobacteriaceae</taxon>
        <taxon>Fretibacterium</taxon>
    </lineage>
</organism>
<dbReference type="InterPro" id="IPR011659">
    <property type="entry name" value="WD40"/>
</dbReference>
<keyword evidence="4" id="KW-0720">Serine protease</keyword>
<comment type="similarity">
    <text evidence="1">Belongs to the peptidase S9C family.</text>
</comment>
<dbReference type="GO" id="GO:0006508">
    <property type="term" value="P:proteolysis"/>
    <property type="evidence" value="ECO:0007669"/>
    <property type="project" value="UniProtKB-KW"/>
</dbReference>
<gene>
    <name evidence="6" type="ORF">SY1_06030</name>
</gene>
<evidence type="ECO:0000259" key="5">
    <source>
        <dbReference type="Pfam" id="PF00326"/>
    </source>
</evidence>
<dbReference type="EMBL" id="FP929056">
    <property type="protein sequence ID" value="CBL27986.1"/>
    <property type="molecule type" value="Genomic_DNA"/>
</dbReference>
<evidence type="ECO:0000256" key="4">
    <source>
        <dbReference type="ARBA" id="ARBA00022825"/>
    </source>
</evidence>
<reference evidence="7" key="1">
    <citation type="submission" date="2010-03" db="EMBL/GenBank/DDBJ databases">
        <title>The genome sequence of Synergistetes sp. SGP1.</title>
        <authorList>
            <consortium name="metaHIT consortium -- http://www.metahit.eu/"/>
            <person name="Pajon A."/>
            <person name="Turner K."/>
            <person name="Parkhill J."/>
            <person name="Wade W."/>
            <person name="Vartoukian S."/>
        </authorList>
    </citation>
    <scope>NUCLEOTIDE SEQUENCE [LARGE SCALE GENOMIC DNA]</scope>
    <source>
        <strain evidence="7">SGP1</strain>
    </source>
</reference>